<dbReference type="Pfam" id="PF10110">
    <property type="entry name" value="GPDPase_memb"/>
    <property type="match status" value="1"/>
</dbReference>
<dbReference type="InterPro" id="IPR030395">
    <property type="entry name" value="GP_PDE_dom"/>
</dbReference>
<accession>A0ABV2JLT5</accession>
<keyword evidence="3" id="KW-0378">Hydrolase</keyword>
<dbReference type="EMBL" id="JBEPMK010000005">
    <property type="protein sequence ID" value="MET3644880.1"/>
    <property type="molecule type" value="Genomic_DNA"/>
</dbReference>
<feature type="transmembrane region" description="Helical" evidence="1">
    <location>
        <begin position="222"/>
        <end position="246"/>
    </location>
</feature>
<feature type="transmembrane region" description="Helical" evidence="1">
    <location>
        <begin position="171"/>
        <end position="197"/>
    </location>
</feature>
<dbReference type="RefSeq" id="WP_354281327.1">
    <property type="nucleotide sequence ID" value="NZ_JBEPMK010000005.1"/>
</dbReference>
<protein>
    <submittedName>
        <fullName evidence="3">Glycerophosphoryl diester phosphodiesterase</fullName>
        <ecNumber evidence="3">3.1.4.46</ecNumber>
    </submittedName>
</protein>
<evidence type="ECO:0000256" key="1">
    <source>
        <dbReference type="SAM" id="Phobius"/>
    </source>
</evidence>
<dbReference type="EC" id="3.1.4.46" evidence="3"/>
<name>A0ABV2JLT5_9STRE</name>
<reference evidence="3 4" key="1">
    <citation type="submission" date="2024-06" db="EMBL/GenBank/DDBJ databases">
        <title>Genomic Encyclopedia of Type Strains, Phase IV (KMG-IV): sequencing the most valuable type-strain genomes for metagenomic binning, comparative biology and taxonomic classification.</title>
        <authorList>
            <person name="Goeker M."/>
        </authorList>
    </citation>
    <scope>NUCLEOTIDE SEQUENCE [LARGE SCALE GENOMIC DNA]</scope>
    <source>
        <strain evidence="3 4">DSM 15349</strain>
    </source>
</reference>
<keyword evidence="1" id="KW-0812">Transmembrane</keyword>
<dbReference type="PANTHER" id="PTHR46211">
    <property type="entry name" value="GLYCEROPHOSPHORYL DIESTER PHOSPHODIESTERASE"/>
    <property type="match status" value="1"/>
</dbReference>
<keyword evidence="4" id="KW-1185">Reference proteome</keyword>
<evidence type="ECO:0000313" key="4">
    <source>
        <dbReference type="Proteomes" id="UP001549055"/>
    </source>
</evidence>
<dbReference type="PROSITE" id="PS51704">
    <property type="entry name" value="GP_PDE"/>
    <property type="match status" value="1"/>
</dbReference>
<feature type="transmembrane region" description="Helical" evidence="1">
    <location>
        <begin position="71"/>
        <end position="98"/>
    </location>
</feature>
<dbReference type="SUPFAM" id="SSF51695">
    <property type="entry name" value="PLC-like phosphodiesterases"/>
    <property type="match status" value="1"/>
</dbReference>
<gene>
    <name evidence="3" type="ORF">ABID27_001511</name>
</gene>
<dbReference type="InterPro" id="IPR018476">
    <property type="entry name" value="GlyceroP-diester-Pdiesterase_M"/>
</dbReference>
<dbReference type="Gene3D" id="3.20.20.190">
    <property type="entry name" value="Phosphatidylinositol (PI) phosphodiesterase"/>
    <property type="match status" value="1"/>
</dbReference>
<dbReference type="Proteomes" id="UP001549055">
    <property type="component" value="Unassembled WGS sequence"/>
</dbReference>
<dbReference type="InterPro" id="IPR017946">
    <property type="entry name" value="PLC-like_Pdiesterase_TIM-brl"/>
</dbReference>
<sequence>MKYMLKEIQKVYHQLDKILLLFLALFGAIEVIWIPVNSFLAEHLLRLTGHAYLSTTNIGAVLTARWWVTGLFVLLILVNLLISYLEIGFVLTGILTLLDQEPKTLRQFIGQTYRGLCSNLRSLHLSKILFVLCFSVILFPFLRRILGIYYFNKLVVPQFILDYLSNQYLLGGLITGCLLLFFWLTARVMYALPLVYFDQKGVRASLLTSWEKTRGSEQWKSLLRLLWIMLQSQLFFLLFGIVTYSLQVAADLLPEEISAVAAVGNYIVLRFAYYGAVAIFLIKFVEMLTRQGMPDYRRSRLRHRLRLTIMLLASLYFGLQGAVNLYFPFSTLPVTISHRGVNLKNGVQNTISSLEKTAVLKPDYVEMDVQETKDGQFVVMHDNDIQQLTGFPGGTHDYSLSEMTAMTASENGMSAPVPSFDAYLKRANELGQKLLVEIKVNSTDSHNMTRNFLKKYSKTLLQYGHRLQSLDYDVIRQAEEYEPKLVTAFILPFNSIYPTTVADGYTMEYSSLDQNFMVKSWLRQKMVYAWTPNDTDTMNQTVQLQVDGIITDNLTELKALLQELEEDHDYADLLRYQMEGLLYRF</sequence>
<feature type="transmembrane region" description="Helical" evidence="1">
    <location>
        <begin position="266"/>
        <end position="285"/>
    </location>
</feature>
<proteinExistence type="predicted"/>
<feature type="domain" description="GP-PDE" evidence="2">
    <location>
        <begin position="333"/>
        <end position="561"/>
    </location>
</feature>
<keyword evidence="1" id="KW-1133">Transmembrane helix</keyword>
<dbReference type="CDD" id="cd08579">
    <property type="entry name" value="GDPD_memb_like"/>
    <property type="match status" value="1"/>
</dbReference>
<organism evidence="3 4">
    <name type="scientific">Streptococcus gallinaceus</name>
    <dbReference type="NCBI Taxonomy" id="165758"/>
    <lineage>
        <taxon>Bacteria</taxon>
        <taxon>Bacillati</taxon>
        <taxon>Bacillota</taxon>
        <taxon>Bacilli</taxon>
        <taxon>Lactobacillales</taxon>
        <taxon>Streptococcaceae</taxon>
        <taxon>Streptococcus</taxon>
    </lineage>
</organism>
<evidence type="ECO:0000259" key="2">
    <source>
        <dbReference type="PROSITE" id="PS51704"/>
    </source>
</evidence>
<comment type="caution">
    <text evidence="3">The sequence shown here is derived from an EMBL/GenBank/DDBJ whole genome shotgun (WGS) entry which is preliminary data.</text>
</comment>
<feature type="transmembrane region" description="Helical" evidence="1">
    <location>
        <begin position="305"/>
        <end position="327"/>
    </location>
</feature>
<keyword evidence="1" id="KW-0472">Membrane</keyword>
<dbReference type="PANTHER" id="PTHR46211:SF8">
    <property type="entry name" value="PHOSPHODIESTERASE"/>
    <property type="match status" value="1"/>
</dbReference>
<evidence type="ECO:0000313" key="3">
    <source>
        <dbReference type="EMBL" id="MET3644880.1"/>
    </source>
</evidence>
<dbReference type="GO" id="GO:0008889">
    <property type="term" value="F:glycerophosphodiester phosphodiesterase activity"/>
    <property type="evidence" value="ECO:0007669"/>
    <property type="project" value="UniProtKB-EC"/>
</dbReference>
<feature type="transmembrane region" description="Helical" evidence="1">
    <location>
        <begin position="18"/>
        <end position="36"/>
    </location>
</feature>
<feature type="transmembrane region" description="Helical" evidence="1">
    <location>
        <begin position="128"/>
        <end position="151"/>
    </location>
</feature>
<dbReference type="Pfam" id="PF03009">
    <property type="entry name" value="GDPD"/>
    <property type="match status" value="1"/>
</dbReference>